<keyword evidence="4" id="KW-1185">Reference proteome</keyword>
<evidence type="ECO:0000313" key="4">
    <source>
        <dbReference type="Proteomes" id="UP000094336"/>
    </source>
</evidence>
<feature type="domain" description="Rho-GAP" evidence="2">
    <location>
        <begin position="51"/>
        <end position="362"/>
    </location>
</feature>
<dbReference type="PANTHER" id="PTHR14963:SF7">
    <property type="entry name" value="RHO GTPASE-ACTIVATING PROTEIN 19"/>
    <property type="match status" value="1"/>
</dbReference>
<dbReference type="EMBL" id="KV454426">
    <property type="protein sequence ID" value="ODQ83166.1"/>
    <property type="molecule type" value="Genomic_DNA"/>
</dbReference>
<proteinExistence type="predicted"/>
<accession>A0A1E3QZT8</accession>
<protein>
    <recommendedName>
        <fullName evidence="2">Rho-GAP domain-containing protein</fullName>
    </recommendedName>
</protein>
<dbReference type="Pfam" id="PF00620">
    <property type="entry name" value="RhoGAP"/>
    <property type="match status" value="1"/>
</dbReference>
<gene>
    <name evidence="3" type="ORF">BABINDRAFT_159611</name>
</gene>
<dbReference type="InterPro" id="IPR008936">
    <property type="entry name" value="Rho_GTPase_activation_prot"/>
</dbReference>
<evidence type="ECO:0000259" key="2">
    <source>
        <dbReference type="PROSITE" id="PS50238"/>
    </source>
</evidence>
<name>A0A1E3QZT8_9ASCO</name>
<dbReference type="OrthoDB" id="3196451at2759"/>
<reference evidence="4" key="1">
    <citation type="submission" date="2016-05" db="EMBL/GenBank/DDBJ databases">
        <title>Comparative genomics of biotechnologically important yeasts.</title>
        <authorList>
            <consortium name="DOE Joint Genome Institute"/>
            <person name="Riley R."/>
            <person name="Haridas S."/>
            <person name="Wolfe K.H."/>
            <person name="Lopes M.R."/>
            <person name="Hittinger C.T."/>
            <person name="Goker M."/>
            <person name="Salamov A."/>
            <person name="Wisecaver J."/>
            <person name="Long T.M."/>
            <person name="Aerts A.L."/>
            <person name="Barry K."/>
            <person name="Choi C."/>
            <person name="Clum A."/>
            <person name="Coughlan A.Y."/>
            <person name="Deshpande S."/>
            <person name="Douglass A.P."/>
            <person name="Hanson S.J."/>
            <person name="Klenk H.-P."/>
            <person name="Labutti K."/>
            <person name="Lapidus A."/>
            <person name="Lindquist E."/>
            <person name="Lipzen A."/>
            <person name="Meier-Kolthoff J.P."/>
            <person name="Ohm R.A."/>
            <person name="Otillar R.P."/>
            <person name="Pangilinan J."/>
            <person name="Peng Y."/>
            <person name="Rokas A."/>
            <person name="Rosa C.A."/>
            <person name="Scheuner C."/>
            <person name="Sibirny A.A."/>
            <person name="Slot J.C."/>
            <person name="Stielow J.B."/>
            <person name="Sun H."/>
            <person name="Kurtzman C.P."/>
            <person name="Blackwell M."/>
            <person name="Grigoriev I.V."/>
            <person name="Jeffries T.W."/>
        </authorList>
    </citation>
    <scope>NUCLEOTIDE SEQUENCE [LARGE SCALE GENOMIC DNA]</scope>
    <source>
        <strain evidence="4">NRRL Y-12698</strain>
    </source>
</reference>
<dbReference type="AlphaFoldDB" id="A0A1E3QZT8"/>
<dbReference type="GO" id="GO:0005096">
    <property type="term" value="F:GTPase activator activity"/>
    <property type="evidence" value="ECO:0007669"/>
    <property type="project" value="UniProtKB-KW"/>
</dbReference>
<evidence type="ECO:0000256" key="1">
    <source>
        <dbReference type="ARBA" id="ARBA00022468"/>
    </source>
</evidence>
<dbReference type="PROSITE" id="PS50238">
    <property type="entry name" value="RHOGAP"/>
    <property type="match status" value="1"/>
</dbReference>
<sequence>MRKSRKNSASDKAELTPTIPSFHRSNSEFSSINTSVAQIIDLYYTNPSPEVTVSHQFAPTVYWDVPKLMLYLTQYLMEQGQVVEGLFRVNGSIKRIRILAAKITSNYQELTRTDYAGFKTLLFTYTPEEQQDKFNIHDVAHFFKKILIEMNSSGTNAIISAGLNNDIQQVLNSQENKALLKSYAALFQAANLPVSLSTLSVHHVNASIVSVMSPASRITTNISAMDSIPNAESIATTATESIVPTVSADQDSSLARTPGFAVSEYGASMEEDRLDEMARVFTQKVAQFTFDNSDGKKLSTLFLMLDFLSQLATHHETTKMTALNLSMIFANSMVQSSTLSKLEINLHNYLVYALITNYDCFLSELVALEGVRATPQLNLSTTDLNKEDYEEDDNSIMESPTKLSYMAVYKNDPVPVLGELAKSVKVSTLPEIVPEAPAIAPVAELKRSKSKKRKNSRLSRIFFGNSIPVTKHSPVVVSSPVKSVHDPPAKKPDVIKRAVTVNSQLNKETTLPVAGKASISGFVSPVQSQRVSTGFKRTFTQKLKRIFA</sequence>
<dbReference type="InterPro" id="IPR000198">
    <property type="entry name" value="RhoGAP_dom"/>
</dbReference>
<dbReference type="PANTHER" id="PTHR14963">
    <property type="entry name" value="RHO GTPASE ACTIVATING PROTEIN 18,19-RELATED"/>
    <property type="match status" value="1"/>
</dbReference>
<dbReference type="SMART" id="SM00324">
    <property type="entry name" value="RhoGAP"/>
    <property type="match status" value="1"/>
</dbReference>
<evidence type="ECO:0000313" key="3">
    <source>
        <dbReference type="EMBL" id="ODQ83166.1"/>
    </source>
</evidence>
<dbReference type="Proteomes" id="UP000094336">
    <property type="component" value="Unassembled WGS sequence"/>
</dbReference>
<organism evidence="3 4">
    <name type="scientific">Babjeviella inositovora NRRL Y-12698</name>
    <dbReference type="NCBI Taxonomy" id="984486"/>
    <lineage>
        <taxon>Eukaryota</taxon>
        <taxon>Fungi</taxon>
        <taxon>Dikarya</taxon>
        <taxon>Ascomycota</taxon>
        <taxon>Saccharomycotina</taxon>
        <taxon>Pichiomycetes</taxon>
        <taxon>Serinales incertae sedis</taxon>
        <taxon>Babjeviella</taxon>
    </lineage>
</organism>
<dbReference type="Gene3D" id="1.10.555.10">
    <property type="entry name" value="Rho GTPase activation protein"/>
    <property type="match status" value="2"/>
</dbReference>
<dbReference type="SUPFAM" id="SSF48350">
    <property type="entry name" value="GTPase activation domain, GAP"/>
    <property type="match status" value="1"/>
</dbReference>
<dbReference type="GO" id="GO:0007165">
    <property type="term" value="P:signal transduction"/>
    <property type="evidence" value="ECO:0007669"/>
    <property type="project" value="InterPro"/>
</dbReference>
<dbReference type="GeneID" id="30145622"/>
<dbReference type="RefSeq" id="XP_018988494.1">
    <property type="nucleotide sequence ID" value="XM_019127769.1"/>
</dbReference>
<keyword evidence="1" id="KW-0343">GTPase activation</keyword>